<feature type="transmembrane region" description="Helical" evidence="1">
    <location>
        <begin position="6"/>
        <end position="26"/>
    </location>
</feature>
<keyword evidence="1" id="KW-0472">Membrane</keyword>
<keyword evidence="1" id="KW-1133">Transmembrane helix</keyword>
<gene>
    <name evidence="2" type="ORF">G6Z34_11000</name>
</gene>
<dbReference type="EMBL" id="JAALLZ010000004">
    <property type="protein sequence ID" value="NGU30635.1"/>
    <property type="molecule type" value="Genomic_DNA"/>
</dbReference>
<name>A0AAP7BVZ5_CLOPF</name>
<reference evidence="2 3" key="1">
    <citation type="submission" date="2020-02" db="EMBL/GenBank/DDBJ databases">
        <title>Genomic Insights into the Phylogeny and Genetic Plasticity of the Human and Animal Enteric Pathogen Clostridium perfringens.</title>
        <authorList>
            <person name="Feng Y."/>
            <person name="Hu Y."/>
        </authorList>
    </citation>
    <scope>NUCLEOTIDE SEQUENCE [LARGE SCALE GENOMIC DNA]</scope>
    <source>
        <strain evidence="2 3">CP-40</strain>
    </source>
</reference>
<dbReference type="RefSeq" id="WP_003459488.1">
    <property type="nucleotide sequence ID" value="NZ_CATNWX010000006.1"/>
</dbReference>
<dbReference type="Proteomes" id="UP000481454">
    <property type="component" value="Unassembled WGS sequence"/>
</dbReference>
<organism evidence="2 3">
    <name type="scientific">Clostridium perfringens</name>
    <dbReference type="NCBI Taxonomy" id="1502"/>
    <lineage>
        <taxon>Bacteria</taxon>
        <taxon>Bacillati</taxon>
        <taxon>Bacillota</taxon>
        <taxon>Clostridia</taxon>
        <taxon>Eubacteriales</taxon>
        <taxon>Clostridiaceae</taxon>
        <taxon>Clostridium</taxon>
    </lineage>
</organism>
<sequence>MLTPIGEVVLGTISIATTLFLTVFFLEKYLEERNSKKRTKYLILSIANILSLLFVSNVI</sequence>
<protein>
    <submittedName>
        <fullName evidence="2">Uncharacterized protein</fullName>
    </submittedName>
</protein>
<comment type="caution">
    <text evidence="2">The sequence shown here is derived from an EMBL/GenBank/DDBJ whole genome shotgun (WGS) entry which is preliminary data.</text>
</comment>
<evidence type="ECO:0000313" key="3">
    <source>
        <dbReference type="Proteomes" id="UP000481454"/>
    </source>
</evidence>
<feature type="transmembrane region" description="Helical" evidence="1">
    <location>
        <begin position="38"/>
        <end position="56"/>
    </location>
</feature>
<accession>A0AAP7BVZ5</accession>
<dbReference type="AlphaFoldDB" id="A0AAP7BVZ5"/>
<evidence type="ECO:0000256" key="1">
    <source>
        <dbReference type="SAM" id="Phobius"/>
    </source>
</evidence>
<proteinExistence type="predicted"/>
<evidence type="ECO:0000313" key="2">
    <source>
        <dbReference type="EMBL" id="NGU30635.1"/>
    </source>
</evidence>
<keyword evidence="1" id="KW-0812">Transmembrane</keyword>